<feature type="compositionally biased region" description="Acidic residues" evidence="1">
    <location>
        <begin position="261"/>
        <end position="276"/>
    </location>
</feature>
<reference evidence="2" key="2">
    <citation type="submission" date="2020-11" db="EMBL/GenBank/DDBJ databases">
        <authorList>
            <person name="Cecchin M."/>
            <person name="Marcolungo L."/>
            <person name="Rossato M."/>
            <person name="Girolomoni L."/>
            <person name="Cosentino E."/>
            <person name="Cuine S."/>
            <person name="Li-Beisson Y."/>
            <person name="Delledonne M."/>
            <person name="Ballottari M."/>
        </authorList>
    </citation>
    <scope>NUCLEOTIDE SEQUENCE</scope>
    <source>
        <strain evidence="2">211/11P</strain>
        <tissue evidence="2">Whole cell</tissue>
    </source>
</reference>
<protein>
    <submittedName>
        <fullName evidence="2">Uncharacterized protein</fullName>
    </submittedName>
</protein>
<dbReference type="EMBL" id="SIDB01000002">
    <property type="protein sequence ID" value="KAI3436394.1"/>
    <property type="molecule type" value="Genomic_DNA"/>
</dbReference>
<dbReference type="OrthoDB" id="509832at2759"/>
<gene>
    <name evidence="2" type="ORF">D9Q98_005811</name>
</gene>
<accession>A0A9D4Z0A0</accession>
<evidence type="ECO:0000313" key="2">
    <source>
        <dbReference type="EMBL" id="KAI3436394.1"/>
    </source>
</evidence>
<reference evidence="2" key="1">
    <citation type="journal article" date="2019" name="Plant J.">
        <title>Chlorella vulgaris genome assembly and annotation reveals the molecular basis for metabolic acclimation to high light conditions.</title>
        <authorList>
            <person name="Cecchin M."/>
            <person name="Marcolungo L."/>
            <person name="Rossato M."/>
            <person name="Girolomoni L."/>
            <person name="Cosentino E."/>
            <person name="Cuine S."/>
            <person name="Li-Beisson Y."/>
            <person name="Delledonne M."/>
            <person name="Ballottari M."/>
        </authorList>
    </citation>
    <scope>NUCLEOTIDE SEQUENCE</scope>
    <source>
        <strain evidence="2">211/11P</strain>
    </source>
</reference>
<organism evidence="2 3">
    <name type="scientific">Chlorella vulgaris</name>
    <name type="common">Green alga</name>
    <dbReference type="NCBI Taxonomy" id="3077"/>
    <lineage>
        <taxon>Eukaryota</taxon>
        <taxon>Viridiplantae</taxon>
        <taxon>Chlorophyta</taxon>
        <taxon>core chlorophytes</taxon>
        <taxon>Trebouxiophyceae</taxon>
        <taxon>Chlorellales</taxon>
        <taxon>Chlorellaceae</taxon>
        <taxon>Chlorella clade</taxon>
        <taxon>Chlorella</taxon>
    </lineage>
</organism>
<sequence length="310" mass="33110">MAANCSEPTGGSGMPAYWVEMTDLLNFTQYKNDADSDISDLPSPLPFPYSETASDARAPGWVSTCISRSPTAPEDCEGDACNVYIEEWGVEWLEFATLNCFGGYPNASGVDFFANPQPAPGNVALTVTETCKNYYYGPTDQWNYFWAVTDEWGNKWALQTSHMNDTTTDEFDANIESVVWPAGWGPAEKVTLTETVEMVPLMVGEACFAMIIKDSNFNSWHLYTYPEGGLTSGNSLLGAMGDTCTVLDAQYTLSNMDELEAEDSATTDTSSTDEADTAAPAPTEATSAASAGAPGLLLLLGAAAAVAAVL</sequence>
<evidence type="ECO:0000313" key="3">
    <source>
        <dbReference type="Proteomes" id="UP001055712"/>
    </source>
</evidence>
<dbReference type="AlphaFoldDB" id="A0A9D4Z0A0"/>
<evidence type="ECO:0000256" key="1">
    <source>
        <dbReference type="SAM" id="MobiDB-lite"/>
    </source>
</evidence>
<feature type="region of interest" description="Disordered" evidence="1">
    <location>
        <begin position="261"/>
        <end position="287"/>
    </location>
</feature>
<keyword evidence="3" id="KW-1185">Reference proteome</keyword>
<dbReference type="Proteomes" id="UP001055712">
    <property type="component" value="Unassembled WGS sequence"/>
</dbReference>
<feature type="compositionally biased region" description="Low complexity" evidence="1">
    <location>
        <begin position="277"/>
        <end position="287"/>
    </location>
</feature>
<name>A0A9D4Z0A0_CHLVU</name>
<comment type="caution">
    <text evidence="2">The sequence shown here is derived from an EMBL/GenBank/DDBJ whole genome shotgun (WGS) entry which is preliminary data.</text>
</comment>
<proteinExistence type="predicted"/>